<evidence type="ECO:0000256" key="8">
    <source>
        <dbReference type="SAM" id="Phobius"/>
    </source>
</evidence>
<accession>A0A4R7BDA5</accession>
<organism evidence="10 11">
    <name type="scientific">Paludibacterium purpuratum</name>
    <dbReference type="NCBI Taxonomy" id="1144873"/>
    <lineage>
        <taxon>Bacteria</taxon>
        <taxon>Pseudomonadati</taxon>
        <taxon>Pseudomonadota</taxon>
        <taxon>Betaproteobacteria</taxon>
        <taxon>Neisseriales</taxon>
        <taxon>Chromobacteriaceae</taxon>
        <taxon>Paludibacterium</taxon>
    </lineage>
</organism>
<dbReference type="GO" id="GO:0005886">
    <property type="term" value="C:plasma membrane"/>
    <property type="evidence" value="ECO:0007669"/>
    <property type="project" value="UniProtKB-SubCell"/>
</dbReference>
<feature type="transmembrane region" description="Helical" evidence="8">
    <location>
        <begin position="152"/>
        <end position="173"/>
    </location>
</feature>
<gene>
    <name evidence="10" type="ORF">DFP86_101362</name>
</gene>
<feature type="transmembrane region" description="Helical" evidence="8">
    <location>
        <begin position="113"/>
        <end position="132"/>
    </location>
</feature>
<proteinExistence type="predicted"/>
<evidence type="ECO:0000256" key="3">
    <source>
        <dbReference type="ARBA" id="ARBA00022475"/>
    </source>
</evidence>
<feature type="transmembrane region" description="Helical" evidence="8">
    <location>
        <begin position="60"/>
        <end position="78"/>
    </location>
</feature>
<feature type="transmembrane region" description="Helical" evidence="8">
    <location>
        <begin position="337"/>
        <end position="360"/>
    </location>
</feature>
<evidence type="ECO:0000259" key="9">
    <source>
        <dbReference type="PROSITE" id="PS50850"/>
    </source>
</evidence>
<dbReference type="InterPro" id="IPR020846">
    <property type="entry name" value="MFS_dom"/>
</dbReference>
<evidence type="ECO:0000256" key="4">
    <source>
        <dbReference type="ARBA" id="ARBA00022692"/>
    </source>
</evidence>
<keyword evidence="2" id="KW-0813">Transport</keyword>
<dbReference type="PANTHER" id="PTHR43528">
    <property type="entry name" value="ALPHA-KETOGLUTARATE PERMEASE"/>
    <property type="match status" value="1"/>
</dbReference>
<dbReference type="PROSITE" id="PS50850">
    <property type="entry name" value="MFS"/>
    <property type="match status" value="1"/>
</dbReference>
<feature type="domain" description="Major facilitator superfamily (MFS) profile" evidence="9">
    <location>
        <begin position="16"/>
        <end position="423"/>
    </location>
</feature>
<feature type="transmembrane region" description="Helical" evidence="8">
    <location>
        <begin position="243"/>
        <end position="269"/>
    </location>
</feature>
<dbReference type="EMBL" id="SNZP01000001">
    <property type="protein sequence ID" value="TDR82968.1"/>
    <property type="molecule type" value="Genomic_DNA"/>
</dbReference>
<evidence type="ECO:0000256" key="7">
    <source>
        <dbReference type="ARBA" id="ARBA00023136"/>
    </source>
</evidence>
<feature type="transmembrane region" description="Helical" evidence="8">
    <location>
        <begin position="17"/>
        <end position="40"/>
    </location>
</feature>
<dbReference type="SUPFAM" id="SSF103473">
    <property type="entry name" value="MFS general substrate transporter"/>
    <property type="match status" value="1"/>
</dbReference>
<dbReference type="InterPro" id="IPR011701">
    <property type="entry name" value="MFS"/>
</dbReference>
<evidence type="ECO:0000256" key="2">
    <source>
        <dbReference type="ARBA" id="ARBA00022448"/>
    </source>
</evidence>
<dbReference type="Pfam" id="PF07690">
    <property type="entry name" value="MFS_1"/>
    <property type="match status" value="1"/>
</dbReference>
<sequence>MPFDHTRPLNRGDYRTLALAALGGTLEFYDFVIYVFFAAIMGHVFFPPHSPEWLVQLQTYGIFAAGYLARPLGGIVMAHFGDLHGRKRMFTLSILLMALPTFIMGLLPTYADIGIWAPVLLLALRVLQGAAIGGEIPGAWVFVSEHVPARRVGFACGTLTAGLTLGILLGSLVASAMHARFSEAELVARAWRIPFLLGGVFGLLAVYLRGYLQETPIFKELAEQRALLAEWPMKRVLASHRGAMLLSMLATWLLTGGIVVVILMTPSLLGKLPGIGAEKALLANSLAVVCLSIGCVLAGSLTDRFGNGPTLFAGSGFLLVACYGFYSQIAAHPDWLFPGYALLGLTVGVIAAVPCIMVRAFPATVRFSGLSLSYNLAYAIFGGLTPMAVALMLKSDPQAPAHYVEVLALMGMVLGLALCARRRQAEPDGLKAT</sequence>
<dbReference type="GO" id="GO:0015293">
    <property type="term" value="F:symporter activity"/>
    <property type="evidence" value="ECO:0007669"/>
    <property type="project" value="UniProtKB-KW"/>
</dbReference>
<keyword evidence="11" id="KW-1185">Reference proteome</keyword>
<feature type="transmembrane region" description="Helical" evidence="8">
    <location>
        <begin position="193"/>
        <end position="212"/>
    </location>
</feature>
<evidence type="ECO:0000256" key="5">
    <source>
        <dbReference type="ARBA" id="ARBA00022847"/>
    </source>
</evidence>
<reference evidence="10 11" key="1">
    <citation type="submission" date="2019-03" db="EMBL/GenBank/DDBJ databases">
        <title>Genomic Encyclopedia of Type Strains, Phase III (KMG-III): the genomes of soil and plant-associated and newly described type strains.</title>
        <authorList>
            <person name="Whitman W."/>
        </authorList>
    </citation>
    <scope>NUCLEOTIDE SEQUENCE [LARGE SCALE GENOMIC DNA]</scope>
    <source>
        <strain evidence="10 11">CECT 8976</strain>
    </source>
</reference>
<feature type="transmembrane region" description="Helical" evidence="8">
    <location>
        <begin position="311"/>
        <end position="331"/>
    </location>
</feature>
<keyword evidence="7 8" id="KW-0472">Membrane</keyword>
<evidence type="ECO:0000313" key="10">
    <source>
        <dbReference type="EMBL" id="TDR82968.1"/>
    </source>
</evidence>
<dbReference type="AlphaFoldDB" id="A0A4R7BDA5"/>
<comment type="caution">
    <text evidence="10">The sequence shown here is derived from an EMBL/GenBank/DDBJ whole genome shotgun (WGS) entry which is preliminary data.</text>
</comment>
<evidence type="ECO:0000313" key="11">
    <source>
        <dbReference type="Proteomes" id="UP000295611"/>
    </source>
</evidence>
<name>A0A4R7BDA5_9NEIS</name>
<dbReference type="PANTHER" id="PTHR43528:SF7">
    <property type="entry name" value="MFS TRANSPORTER"/>
    <property type="match status" value="1"/>
</dbReference>
<keyword evidence="3" id="KW-1003">Cell membrane</keyword>
<protein>
    <submittedName>
        <fullName evidence="10">Putative MFS family arabinose efflux permease</fullName>
    </submittedName>
</protein>
<dbReference type="Gene3D" id="1.20.1250.20">
    <property type="entry name" value="MFS general substrate transporter like domains"/>
    <property type="match status" value="1"/>
</dbReference>
<keyword evidence="6 8" id="KW-1133">Transmembrane helix</keyword>
<keyword evidence="5" id="KW-0769">Symport</keyword>
<feature type="transmembrane region" description="Helical" evidence="8">
    <location>
        <begin position="372"/>
        <end position="393"/>
    </location>
</feature>
<dbReference type="FunFam" id="1.20.1250.20:FF:000001">
    <property type="entry name" value="Dicarboxylate MFS transporter"/>
    <property type="match status" value="1"/>
</dbReference>
<evidence type="ECO:0000256" key="1">
    <source>
        <dbReference type="ARBA" id="ARBA00004651"/>
    </source>
</evidence>
<dbReference type="InterPro" id="IPR051084">
    <property type="entry name" value="H+-coupled_symporters"/>
</dbReference>
<evidence type="ECO:0000256" key="6">
    <source>
        <dbReference type="ARBA" id="ARBA00022989"/>
    </source>
</evidence>
<dbReference type="Proteomes" id="UP000295611">
    <property type="component" value="Unassembled WGS sequence"/>
</dbReference>
<feature type="transmembrane region" description="Helical" evidence="8">
    <location>
        <begin position="399"/>
        <end position="420"/>
    </location>
</feature>
<keyword evidence="4 8" id="KW-0812">Transmembrane</keyword>
<comment type="subcellular location">
    <subcellularLocation>
        <location evidence="1">Cell membrane</location>
        <topology evidence="1">Multi-pass membrane protein</topology>
    </subcellularLocation>
</comment>
<feature type="transmembrane region" description="Helical" evidence="8">
    <location>
        <begin position="281"/>
        <end position="299"/>
    </location>
</feature>
<dbReference type="InterPro" id="IPR036259">
    <property type="entry name" value="MFS_trans_sf"/>
</dbReference>
<feature type="transmembrane region" description="Helical" evidence="8">
    <location>
        <begin position="90"/>
        <end position="107"/>
    </location>
</feature>